<name>A0ABM3G3P7_NEOLC</name>
<protein>
    <submittedName>
        <fullName evidence="3 4">Uncharacterized protein LOC124294225</fullName>
    </submittedName>
</protein>
<evidence type="ECO:0000313" key="6">
    <source>
        <dbReference type="RefSeq" id="XP_046594901.1"/>
    </source>
</evidence>
<evidence type="ECO:0000256" key="1">
    <source>
        <dbReference type="SAM" id="SignalP"/>
    </source>
</evidence>
<dbReference type="RefSeq" id="XP_046594901.1">
    <property type="nucleotide sequence ID" value="XM_046738945.1"/>
</dbReference>
<evidence type="ECO:0000313" key="5">
    <source>
        <dbReference type="RefSeq" id="XP_046594900.1"/>
    </source>
</evidence>
<evidence type="ECO:0000313" key="4">
    <source>
        <dbReference type="RefSeq" id="XP_046594899.1"/>
    </source>
</evidence>
<proteinExistence type="predicted"/>
<evidence type="ECO:0000313" key="2">
    <source>
        <dbReference type="Proteomes" id="UP000829291"/>
    </source>
</evidence>
<accession>A0ABM3G3P7</accession>
<dbReference type="RefSeq" id="XP_046594900.1">
    <property type="nucleotide sequence ID" value="XM_046738944.1"/>
</dbReference>
<organism evidence="2 4">
    <name type="scientific">Neodiprion lecontei</name>
    <name type="common">Redheaded pine sawfly</name>
    <dbReference type="NCBI Taxonomy" id="441921"/>
    <lineage>
        <taxon>Eukaryota</taxon>
        <taxon>Metazoa</taxon>
        <taxon>Ecdysozoa</taxon>
        <taxon>Arthropoda</taxon>
        <taxon>Hexapoda</taxon>
        <taxon>Insecta</taxon>
        <taxon>Pterygota</taxon>
        <taxon>Neoptera</taxon>
        <taxon>Endopterygota</taxon>
        <taxon>Hymenoptera</taxon>
        <taxon>Tenthredinoidea</taxon>
        <taxon>Diprionidae</taxon>
        <taxon>Diprioninae</taxon>
        <taxon>Neodiprion</taxon>
    </lineage>
</organism>
<dbReference type="Proteomes" id="UP000829291">
    <property type="component" value="Chromosome 4"/>
</dbReference>
<dbReference type="RefSeq" id="XP_046594898.1">
    <property type="nucleotide sequence ID" value="XM_046738942.1"/>
</dbReference>
<feature type="chain" id="PRO_5045024505" evidence="1">
    <location>
        <begin position="17"/>
        <end position="202"/>
    </location>
</feature>
<dbReference type="GeneID" id="124294225"/>
<keyword evidence="2" id="KW-1185">Reference proteome</keyword>
<feature type="signal peptide" evidence="1">
    <location>
        <begin position="1"/>
        <end position="16"/>
    </location>
</feature>
<reference evidence="3 4" key="1">
    <citation type="submission" date="2025-05" db="UniProtKB">
        <authorList>
            <consortium name="RefSeq"/>
        </authorList>
    </citation>
    <scope>IDENTIFICATION</scope>
    <source>
        <tissue evidence="3 4">Thorax and Abdomen</tissue>
    </source>
</reference>
<gene>
    <name evidence="3 4 5 6" type="primary">LOC124294225</name>
</gene>
<evidence type="ECO:0000313" key="3">
    <source>
        <dbReference type="RefSeq" id="XP_046594898.1"/>
    </source>
</evidence>
<sequence>MKVVAVLLLIAATASAIEWADLLVKWSRSGEDPSHANSFFQMPRTKSDAINNSWIEVTGLTSLNLTVYCYEEGDGRVCLEYDSYGNIAGIQAAVLCSDVENVQSIYNRSNLNQYQIKTIFDEEYWTSTIYFISPETIAAGGRSEMNGLTGTEGIWIRTTDGFIEIPRNVSEWDSAWTKEACVSEMGNLRLIPPYCYLVPCVY</sequence>
<keyword evidence="1" id="KW-0732">Signal</keyword>
<dbReference type="RefSeq" id="XP_046594899.1">
    <property type="nucleotide sequence ID" value="XM_046738943.1"/>
</dbReference>